<evidence type="ECO:0000313" key="2">
    <source>
        <dbReference type="Proteomes" id="UP000054144"/>
    </source>
</evidence>
<sequence>MSPKPFKLKAQRRAEDIGISDLEIYRAGDARAWAVLPIPLQDHEQPGYSSLVQGPAYWVVTSPNVFTPMGIPEPPRYRRKGPGISGFGMLDAIVGKGSVAWSLSSQGFKILSASERQAMQEAVVDETSRYLVEREEIRRRRLLDSTQPTVTDVKNLNISLTQPFIPLGKKVAEVRNLIANPTPAPTLPFEGSSSCIVICIVYLET</sequence>
<protein>
    <submittedName>
        <fullName evidence="1">Uncharacterized protein</fullName>
    </submittedName>
</protein>
<accession>A0A0D7AB68</accession>
<dbReference type="OrthoDB" id="2634326at2759"/>
<dbReference type="AlphaFoldDB" id="A0A0D7AB68"/>
<dbReference type="EMBL" id="KN881930">
    <property type="protein sequence ID" value="KIY47659.1"/>
    <property type="molecule type" value="Genomic_DNA"/>
</dbReference>
<name>A0A0D7AB68_9AGAR</name>
<evidence type="ECO:0000313" key="1">
    <source>
        <dbReference type="EMBL" id="KIY47659.1"/>
    </source>
</evidence>
<gene>
    <name evidence="1" type="ORF">FISHEDRAFT_74461</name>
</gene>
<proteinExistence type="predicted"/>
<organism evidence="1 2">
    <name type="scientific">Fistulina hepatica ATCC 64428</name>
    <dbReference type="NCBI Taxonomy" id="1128425"/>
    <lineage>
        <taxon>Eukaryota</taxon>
        <taxon>Fungi</taxon>
        <taxon>Dikarya</taxon>
        <taxon>Basidiomycota</taxon>
        <taxon>Agaricomycotina</taxon>
        <taxon>Agaricomycetes</taxon>
        <taxon>Agaricomycetidae</taxon>
        <taxon>Agaricales</taxon>
        <taxon>Fistulinaceae</taxon>
        <taxon>Fistulina</taxon>
    </lineage>
</organism>
<reference evidence="1 2" key="1">
    <citation type="journal article" date="2015" name="Fungal Genet. Biol.">
        <title>Evolution of novel wood decay mechanisms in Agaricales revealed by the genome sequences of Fistulina hepatica and Cylindrobasidium torrendii.</title>
        <authorList>
            <person name="Floudas D."/>
            <person name="Held B.W."/>
            <person name="Riley R."/>
            <person name="Nagy L.G."/>
            <person name="Koehler G."/>
            <person name="Ransdell A.S."/>
            <person name="Younus H."/>
            <person name="Chow J."/>
            <person name="Chiniquy J."/>
            <person name="Lipzen A."/>
            <person name="Tritt A."/>
            <person name="Sun H."/>
            <person name="Haridas S."/>
            <person name="LaButti K."/>
            <person name="Ohm R.A."/>
            <person name="Kues U."/>
            <person name="Blanchette R.A."/>
            <person name="Grigoriev I.V."/>
            <person name="Minto R.E."/>
            <person name="Hibbett D.S."/>
        </authorList>
    </citation>
    <scope>NUCLEOTIDE SEQUENCE [LARGE SCALE GENOMIC DNA]</scope>
    <source>
        <strain evidence="1 2">ATCC 64428</strain>
    </source>
</reference>
<keyword evidence="2" id="KW-1185">Reference proteome</keyword>
<dbReference type="Proteomes" id="UP000054144">
    <property type="component" value="Unassembled WGS sequence"/>
</dbReference>